<evidence type="ECO:0000256" key="3">
    <source>
        <dbReference type="ARBA" id="ARBA00023163"/>
    </source>
</evidence>
<evidence type="ECO:0000256" key="2">
    <source>
        <dbReference type="ARBA" id="ARBA00023125"/>
    </source>
</evidence>
<dbReference type="InterPro" id="IPR028978">
    <property type="entry name" value="Chorismate_lyase_/UTRA_dom_sf"/>
</dbReference>
<dbReference type="Proteomes" id="UP000249135">
    <property type="component" value="Unassembled WGS sequence"/>
</dbReference>
<dbReference type="SMART" id="SM00866">
    <property type="entry name" value="UTRA"/>
    <property type="match status" value="1"/>
</dbReference>
<dbReference type="PANTHER" id="PTHR44846:SF1">
    <property type="entry name" value="MANNOSYL-D-GLYCERATE TRANSPORT_METABOLISM SYSTEM REPRESSOR MNGR-RELATED"/>
    <property type="match status" value="1"/>
</dbReference>
<dbReference type="InterPro" id="IPR036390">
    <property type="entry name" value="WH_DNA-bd_sf"/>
</dbReference>
<dbReference type="GO" id="GO:0003700">
    <property type="term" value="F:DNA-binding transcription factor activity"/>
    <property type="evidence" value="ECO:0007669"/>
    <property type="project" value="InterPro"/>
</dbReference>
<dbReference type="InterPro" id="IPR011663">
    <property type="entry name" value="UTRA"/>
</dbReference>
<sequence>MKPVNALSDTDAAPVGRTPGTALHRQLFMVLRDEIVRGEYASGLLPKEEALCERFGVSRITVRRALADLAAQGLVERRHGRGTFVRSDRLPLVRARPSLSLIDSLRQAAIDTQVQVLKVEQTEPPLDVAALLQLAPGEKAVHALRLRSIDGTPVMLTDAWVPARLGRQVTAATLRKQALYEILLAQGVKFGRVIQEITAEVSDPVRARLMQTEVGMPLLKIVRVIHDPQARPVQYITVTMTPERSRILMDIPGETVNTLSAGQFLHEVSPAR</sequence>
<dbReference type="PROSITE" id="PS50949">
    <property type="entry name" value="HTH_GNTR"/>
    <property type="match status" value="1"/>
</dbReference>
<accession>A0A2W5QI24</accession>
<dbReference type="GO" id="GO:0003677">
    <property type="term" value="F:DNA binding"/>
    <property type="evidence" value="ECO:0007669"/>
    <property type="project" value="UniProtKB-KW"/>
</dbReference>
<proteinExistence type="predicted"/>
<name>A0A2W5QI24_VARPD</name>
<dbReference type="SUPFAM" id="SSF64288">
    <property type="entry name" value="Chorismate lyase-like"/>
    <property type="match status" value="1"/>
</dbReference>
<dbReference type="SUPFAM" id="SSF46785">
    <property type="entry name" value="Winged helix' DNA-binding domain"/>
    <property type="match status" value="1"/>
</dbReference>
<organism evidence="5 6">
    <name type="scientific">Variovorax paradoxus</name>
    <dbReference type="NCBI Taxonomy" id="34073"/>
    <lineage>
        <taxon>Bacteria</taxon>
        <taxon>Pseudomonadati</taxon>
        <taxon>Pseudomonadota</taxon>
        <taxon>Betaproteobacteria</taxon>
        <taxon>Burkholderiales</taxon>
        <taxon>Comamonadaceae</taxon>
        <taxon>Variovorax</taxon>
    </lineage>
</organism>
<dbReference type="EMBL" id="QFPP01000046">
    <property type="protein sequence ID" value="PZQ76684.1"/>
    <property type="molecule type" value="Genomic_DNA"/>
</dbReference>
<evidence type="ECO:0000259" key="4">
    <source>
        <dbReference type="PROSITE" id="PS50949"/>
    </source>
</evidence>
<dbReference type="Gene3D" id="1.10.10.10">
    <property type="entry name" value="Winged helix-like DNA-binding domain superfamily/Winged helix DNA-binding domain"/>
    <property type="match status" value="1"/>
</dbReference>
<evidence type="ECO:0000313" key="6">
    <source>
        <dbReference type="Proteomes" id="UP000249135"/>
    </source>
</evidence>
<evidence type="ECO:0000256" key="1">
    <source>
        <dbReference type="ARBA" id="ARBA00023015"/>
    </source>
</evidence>
<reference evidence="5 6" key="1">
    <citation type="submission" date="2017-08" db="EMBL/GenBank/DDBJ databases">
        <title>Infants hospitalized years apart are colonized by the same room-sourced microbial strains.</title>
        <authorList>
            <person name="Brooks B."/>
            <person name="Olm M.R."/>
            <person name="Firek B.A."/>
            <person name="Baker R."/>
            <person name="Thomas B.C."/>
            <person name="Morowitz M.J."/>
            <person name="Banfield J.F."/>
        </authorList>
    </citation>
    <scope>NUCLEOTIDE SEQUENCE [LARGE SCALE GENOMIC DNA]</scope>
    <source>
        <strain evidence="5">S2_005_003_R2_41</strain>
    </source>
</reference>
<gene>
    <name evidence="5" type="ORF">DI563_06440</name>
</gene>
<dbReference type="InterPro" id="IPR036388">
    <property type="entry name" value="WH-like_DNA-bd_sf"/>
</dbReference>
<dbReference type="GO" id="GO:0045892">
    <property type="term" value="P:negative regulation of DNA-templated transcription"/>
    <property type="evidence" value="ECO:0007669"/>
    <property type="project" value="TreeGrafter"/>
</dbReference>
<dbReference type="CDD" id="cd07377">
    <property type="entry name" value="WHTH_GntR"/>
    <property type="match status" value="1"/>
</dbReference>
<keyword evidence="1" id="KW-0805">Transcription regulation</keyword>
<comment type="caution">
    <text evidence="5">The sequence shown here is derived from an EMBL/GenBank/DDBJ whole genome shotgun (WGS) entry which is preliminary data.</text>
</comment>
<keyword evidence="2" id="KW-0238">DNA-binding</keyword>
<dbReference type="Pfam" id="PF07702">
    <property type="entry name" value="UTRA"/>
    <property type="match status" value="1"/>
</dbReference>
<dbReference type="Gene3D" id="3.40.1410.10">
    <property type="entry name" value="Chorismate lyase-like"/>
    <property type="match status" value="1"/>
</dbReference>
<dbReference type="InterPro" id="IPR050679">
    <property type="entry name" value="Bact_HTH_transcr_reg"/>
</dbReference>
<dbReference type="Pfam" id="PF00392">
    <property type="entry name" value="GntR"/>
    <property type="match status" value="1"/>
</dbReference>
<dbReference type="PANTHER" id="PTHR44846">
    <property type="entry name" value="MANNOSYL-D-GLYCERATE TRANSPORT/METABOLISM SYSTEM REPRESSOR MNGR-RELATED"/>
    <property type="match status" value="1"/>
</dbReference>
<dbReference type="InterPro" id="IPR000524">
    <property type="entry name" value="Tscrpt_reg_HTH_GntR"/>
</dbReference>
<dbReference type="PRINTS" id="PR00035">
    <property type="entry name" value="HTHGNTR"/>
</dbReference>
<dbReference type="SMART" id="SM00345">
    <property type="entry name" value="HTH_GNTR"/>
    <property type="match status" value="1"/>
</dbReference>
<protein>
    <submittedName>
        <fullName evidence="5">GntR family transcriptional regulator</fullName>
    </submittedName>
</protein>
<evidence type="ECO:0000313" key="5">
    <source>
        <dbReference type="EMBL" id="PZQ76684.1"/>
    </source>
</evidence>
<feature type="domain" description="HTH gntR-type" evidence="4">
    <location>
        <begin position="21"/>
        <end position="88"/>
    </location>
</feature>
<keyword evidence="3" id="KW-0804">Transcription</keyword>
<dbReference type="AlphaFoldDB" id="A0A2W5QI24"/>